<evidence type="ECO:0000256" key="8">
    <source>
        <dbReference type="ARBA" id="ARBA00023326"/>
    </source>
</evidence>
<dbReference type="InterPro" id="IPR036439">
    <property type="entry name" value="Dockerin_dom_sf"/>
</dbReference>
<keyword evidence="10" id="KW-1185">Reference proteome</keyword>
<dbReference type="RefSeq" id="WP_137698554.1">
    <property type="nucleotide sequence ID" value="NZ_CP061336.1"/>
</dbReference>
<name>A0A4U7JAK6_9FIRM</name>
<dbReference type="Pfam" id="PF14262">
    <property type="entry name" value="Cthe_2159"/>
    <property type="match status" value="2"/>
</dbReference>
<dbReference type="AlphaFoldDB" id="A0A4U7JAK6"/>
<keyword evidence="5" id="KW-0136">Cellulose degradation</keyword>
<evidence type="ECO:0000256" key="3">
    <source>
        <dbReference type="ARBA" id="ARBA00022729"/>
    </source>
</evidence>
<evidence type="ECO:0000256" key="2">
    <source>
        <dbReference type="ARBA" id="ARBA00012601"/>
    </source>
</evidence>
<dbReference type="OrthoDB" id="9812829at2"/>
<evidence type="ECO:0000256" key="1">
    <source>
        <dbReference type="ARBA" id="ARBA00000966"/>
    </source>
</evidence>
<dbReference type="GO" id="GO:0030245">
    <property type="term" value="P:cellulose catabolic process"/>
    <property type="evidence" value="ECO:0007669"/>
    <property type="project" value="UniProtKB-KW"/>
</dbReference>
<dbReference type="CDD" id="cd14256">
    <property type="entry name" value="Dockerin_I"/>
    <property type="match status" value="1"/>
</dbReference>
<dbReference type="Gene3D" id="1.10.1330.10">
    <property type="entry name" value="Dockerin domain"/>
    <property type="match status" value="1"/>
</dbReference>
<dbReference type="GO" id="GO:0008810">
    <property type="term" value="F:cellulase activity"/>
    <property type="evidence" value="ECO:0007669"/>
    <property type="project" value="UniProtKB-EC"/>
</dbReference>
<evidence type="ECO:0000313" key="10">
    <source>
        <dbReference type="Proteomes" id="UP000306409"/>
    </source>
</evidence>
<evidence type="ECO:0000256" key="5">
    <source>
        <dbReference type="ARBA" id="ARBA00023001"/>
    </source>
</evidence>
<evidence type="ECO:0000256" key="4">
    <source>
        <dbReference type="ARBA" id="ARBA00022801"/>
    </source>
</evidence>
<organism evidence="9 10">
    <name type="scientific">Ruminiclostridium herbifermentans</name>
    <dbReference type="NCBI Taxonomy" id="2488810"/>
    <lineage>
        <taxon>Bacteria</taxon>
        <taxon>Bacillati</taxon>
        <taxon>Bacillota</taxon>
        <taxon>Clostridia</taxon>
        <taxon>Eubacteriales</taxon>
        <taxon>Oscillospiraceae</taxon>
        <taxon>Ruminiclostridium</taxon>
    </lineage>
</organism>
<evidence type="ECO:0000256" key="7">
    <source>
        <dbReference type="ARBA" id="ARBA00023295"/>
    </source>
</evidence>
<dbReference type="InterPro" id="IPR002105">
    <property type="entry name" value="Dockerin_1_rpt"/>
</dbReference>
<keyword evidence="4" id="KW-0378">Hydrolase</keyword>
<dbReference type="Proteomes" id="UP000306409">
    <property type="component" value="Chromosome"/>
</dbReference>
<dbReference type="PROSITE" id="PS00018">
    <property type="entry name" value="EF_HAND_1"/>
    <property type="match status" value="2"/>
</dbReference>
<dbReference type="KEGG" id="rher:EHE19_011945"/>
<protein>
    <recommendedName>
        <fullName evidence="2">cellulase</fullName>
        <ecNumber evidence="2">3.2.1.4</ecNumber>
    </recommendedName>
</protein>
<reference evidence="9 10" key="1">
    <citation type="submission" date="2020-09" db="EMBL/GenBank/DDBJ databases">
        <title>Characterization and genome sequencing of Ruminiclostridium sp. nov. MA18.</title>
        <authorList>
            <person name="Rettenmaier R."/>
            <person name="Kowollik M.-L."/>
            <person name="Liebl W."/>
            <person name="Zverlov V."/>
        </authorList>
    </citation>
    <scope>NUCLEOTIDE SEQUENCE [LARGE SCALE GENOMIC DNA]</scope>
    <source>
        <strain evidence="9 10">MA18</strain>
    </source>
</reference>
<dbReference type="PROSITE" id="PS51766">
    <property type="entry name" value="DOCKERIN"/>
    <property type="match status" value="1"/>
</dbReference>
<dbReference type="EC" id="3.2.1.4" evidence="2"/>
<dbReference type="Pfam" id="PF00404">
    <property type="entry name" value="Dockerin_1"/>
    <property type="match status" value="1"/>
</dbReference>
<keyword evidence="3" id="KW-0732">Signal</keyword>
<accession>A0A4U7JAK6</accession>
<sequence length="521" mass="53201">MKRKLLLVLSLVGTLTFSSMLANAAVVYGDANSDGVVDALDIAAMKGILLGNSTIGDLKAADVNGDGTVDAIDFALLKSYLLGSITKFPADTGTTPEEPVDPKEAWKLNVGKISLGSTITCTGTGASVSGTTVNITAGGDFEVVGTLSNGMIYVNTTDRVKLRLNGCSITNSNGPAIYFHNVDKGFITIEKGTTNYLTDGRTYSTANADAKAALFSNDDLEIKGSGTLYITANHKHGICGDDDIKIENGNIIIKSAPSDGIHCNETIKITGGTLDITATSDCIDTDGDVIIEDGNLTLNAGDDGIHSELDLTINGGSITVTKAYEGIEGKTIVTVNNGTINITAREDGLCAGKKLIINGGDISITAGTDAYDSNGTITMTGGNAIIYGGGFPDGCADCDTNNFTITGGTLAAVGGCTSSPTASTSTQCSAVLSGPTSVNAVVSIKNSAGTEIFKFTAKKTGATLLFTSPSLLKGQTYTMYVNGASTRTFTTNSMVTSAGGQIFGFGGGGIPGGGPGWGWGW</sequence>
<dbReference type="EMBL" id="CP061336">
    <property type="protein sequence ID" value="QNU65633.1"/>
    <property type="molecule type" value="Genomic_DNA"/>
</dbReference>
<keyword evidence="6" id="KW-0119">Carbohydrate metabolism</keyword>
<evidence type="ECO:0000313" key="9">
    <source>
        <dbReference type="EMBL" id="QNU65633.1"/>
    </source>
</evidence>
<dbReference type="InterPro" id="IPR016134">
    <property type="entry name" value="Dockerin_dom"/>
</dbReference>
<evidence type="ECO:0000256" key="6">
    <source>
        <dbReference type="ARBA" id="ARBA00023277"/>
    </source>
</evidence>
<gene>
    <name evidence="9" type="ORF">EHE19_011945</name>
</gene>
<comment type="catalytic activity">
    <reaction evidence="1">
        <text>Endohydrolysis of (1-&gt;4)-beta-D-glucosidic linkages in cellulose, lichenin and cereal beta-D-glucans.</text>
        <dbReference type="EC" id="3.2.1.4"/>
    </reaction>
</comment>
<proteinExistence type="predicted"/>
<dbReference type="PROSITE" id="PS00448">
    <property type="entry name" value="CLOS_CELLULOSOME_RPT"/>
    <property type="match status" value="1"/>
</dbReference>
<dbReference type="InterPro" id="IPR018247">
    <property type="entry name" value="EF_Hand_1_Ca_BS"/>
</dbReference>
<keyword evidence="8" id="KW-0624">Polysaccharide degradation</keyword>
<dbReference type="SUPFAM" id="SSF63446">
    <property type="entry name" value="Type I dockerin domain"/>
    <property type="match status" value="1"/>
</dbReference>
<keyword evidence="7" id="KW-0326">Glycosidase</keyword>
<dbReference type="InterPro" id="IPR025584">
    <property type="entry name" value="Cthe_2159"/>
</dbReference>